<dbReference type="PANTHER" id="PTHR34344">
    <property type="entry name" value="UPF0184 PROTEIN C9ORF16"/>
    <property type="match status" value="1"/>
</dbReference>
<name>A0A2A4K4F8_HELVI</name>
<dbReference type="AlphaFoldDB" id="A0A2A4K4F8"/>
<feature type="compositionally biased region" description="Polar residues" evidence="2">
    <location>
        <begin position="1"/>
        <end position="26"/>
    </location>
</feature>
<dbReference type="Pfam" id="PF03670">
    <property type="entry name" value="UPF0184"/>
    <property type="match status" value="1"/>
</dbReference>
<sequence length="90" mass="10326">MAGQDQNNGDQNDVLDNNEIEPTQPNDVEEETAVEEYIMLDSKLDELNTALDYLEKKNDDIHERLKELLQSNIDVRQELRNESAAPTPKN</sequence>
<evidence type="ECO:0000256" key="1">
    <source>
        <dbReference type="SAM" id="Coils"/>
    </source>
</evidence>
<evidence type="ECO:0000313" key="3">
    <source>
        <dbReference type="EMBL" id="PCG78542.1"/>
    </source>
</evidence>
<feature type="coiled-coil region" evidence="1">
    <location>
        <begin position="44"/>
        <end position="82"/>
    </location>
</feature>
<evidence type="ECO:0000256" key="2">
    <source>
        <dbReference type="SAM" id="MobiDB-lite"/>
    </source>
</evidence>
<keyword evidence="1" id="KW-0175">Coiled coil</keyword>
<dbReference type="InterPro" id="IPR005374">
    <property type="entry name" value="BBLN_eukaryota"/>
</dbReference>
<reference evidence="3" key="1">
    <citation type="submission" date="2017-09" db="EMBL/GenBank/DDBJ databases">
        <title>Contemporary evolution of a Lepidopteran species, Heliothis virescens, in response to modern agricultural practices.</title>
        <authorList>
            <person name="Fritz M.L."/>
            <person name="Deyonke A.M."/>
            <person name="Papanicolaou A."/>
            <person name="Micinski S."/>
            <person name="Westbrook J."/>
            <person name="Gould F."/>
        </authorList>
    </citation>
    <scope>NUCLEOTIDE SEQUENCE [LARGE SCALE GENOMIC DNA]</scope>
    <source>
        <strain evidence="3">HvINT-</strain>
        <tissue evidence="3">Whole body</tissue>
    </source>
</reference>
<protein>
    <submittedName>
        <fullName evidence="3">Uncharacterized protein</fullName>
    </submittedName>
</protein>
<dbReference type="EMBL" id="NWSH01000193">
    <property type="protein sequence ID" value="PCG78542.1"/>
    <property type="molecule type" value="Genomic_DNA"/>
</dbReference>
<dbReference type="PANTHER" id="PTHR34344:SF1">
    <property type="entry name" value="BUBLIN COILED-COIL PROTEIN"/>
    <property type="match status" value="1"/>
</dbReference>
<feature type="region of interest" description="Disordered" evidence="2">
    <location>
        <begin position="1"/>
        <end position="31"/>
    </location>
</feature>
<accession>A0A2A4K4F8</accession>
<organism evidence="3">
    <name type="scientific">Heliothis virescens</name>
    <name type="common">Tobacco budworm moth</name>
    <dbReference type="NCBI Taxonomy" id="7102"/>
    <lineage>
        <taxon>Eukaryota</taxon>
        <taxon>Metazoa</taxon>
        <taxon>Ecdysozoa</taxon>
        <taxon>Arthropoda</taxon>
        <taxon>Hexapoda</taxon>
        <taxon>Insecta</taxon>
        <taxon>Pterygota</taxon>
        <taxon>Neoptera</taxon>
        <taxon>Endopterygota</taxon>
        <taxon>Lepidoptera</taxon>
        <taxon>Glossata</taxon>
        <taxon>Ditrysia</taxon>
        <taxon>Noctuoidea</taxon>
        <taxon>Noctuidae</taxon>
        <taxon>Heliothinae</taxon>
        <taxon>Heliothis</taxon>
    </lineage>
</organism>
<gene>
    <name evidence="3" type="ORF">B5V51_3843</name>
</gene>
<proteinExistence type="predicted"/>
<dbReference type="STRING" id="7102.A0A2A4K4F8"/>
<comment type="caution">
    <text evidence="3">The sequence shown here is derived from an EMBL/GenBank/DDBJ whole genome shotgun (WGS) entry which is preliminary data.</text>
</comment>